<feature type="transmembrane region" description="Helical" evidence="6">
    <location>
        <begin position="122"/>
        <end position="143"/>
    </location>
</feature>
<evidence type="ECO:0000256" key="1">
    <source>
        <dbReference type="ARBA" id="ARBA00004651"/>
    </source>
</evidence>
<dbReference type="PANTHER" id="PTHR34820">
    <property type="entry name" value="INNER MEMBRANE PROTEIN YEBZ"/>
    <property type="match status" value="1"/>
</dbReference>
<evidence type="ECO:0008006" key="11">
    <source>
        <dbReference type="Google" id="ProtNLM"/>
    </source>
</evidence>
<evidence type="ECO:0000259" key="8">
    <source>
        <dbReference type="Pfam" id="PF13115"/>
    </source>
</evidence>
<dbReference type="InterPro" id="IPR032693">
    <property type="entry name" value="YtkA-like_dom"/>
</dbReference>
<keyword evidence="4 6" id="KW-1133">Transmembrane helix</keyword>
<name>A0A402AJ58_9CHLR</name>
<dbReference type="AlphaFoldDB" id="A0A402AJ58"/>
<dbReference type="Pfam" id="PF13115">
    <property type="entry name" value="YtkA"/>
    <property type="match status" value="1"/>
</dbReference>
<dbReference type="Proteomes" id="UP000287188">
    <property type="component" value="Unassembled WGS sequence"/>
</dbReference>
<dbReference type="InterPro" id="IPR008457">
    <property type="entry name" value="Cu-R_CopD_dom"/>
</dbReference>
<evidence type="ECO:0000259" key="7">
    <source>
        <dbReference type="Pfam" id="PF05425"/>
    </source>
</evidence>
<comment type="caution">
    <text evidence="9">The sequence shown here is derived from an EMBL/GenBank/DDBJ whole genome shotgun (WGS) entry which is preliminary data.</text>
</comment>
<dbReference type="GO" id="GO:0005886">
    <property type="term" value="C:plasma membrane"/>
    <property type="evidence" value="ECO:0007669"/>
    <property type="project" value="UniProtKB-SubCell"/>
</dbReference>
<sequence length="265" mass="28625">MFGFVFPGTLYRFKPGTGDRTRVLAAIIPRFALIALASVVILGITGIIEAIVQLKAFEQLWTSSYGQALLLKLGLFIILLGLGIYYQLRVGPRMSSYAVGIDEQTGAGSPDADKLQRSSQTLLRVEAVLAILLLVSVGILTSLSPTPIVASPISRAAVYQGTVSGLKYTVTIDPARPGQNSIDIVLKDHYGQPLRETDTVTLSANMLEMDMGLQKMVLKPVKNSPGHYRTTSTALSMAGNWELTLLIQHAGTKDIKKTFTIALGY</sequence>
<reference evidence="10" key="1">
    <citation type="submission" date="2018-12" db="EMBL/GenBank/DDBJ databases">
        <title>Tengunoibacter tsumagoiensis gen. nov., sp. nov., Dictyobacter kobayashii sp. nov., D. alpinus sp. nov., and D. joshuensis sp. nov. and description of Dictyobacteraceae fam. nov. within the order Ktedonobacterales isolated from Tengu-no-mugimeshi.</title>
        <authorList>
            <person name="Wang C.M."/>
            <person name="Zheng Y."/>
            <person name="Sakai Y."/>
            <person name="Toyoda A."/>
            <person name="Minakuchi Y."/>
            <person name="Abe K."/>
            <person name="Yokota A."/>
            <person name="Yabe S."/>
        </authorList>
    </citation>
    <scope>NUCLEOTIDE SEQUENCE [LARGE SCALE GENOMIC DNA]</scope>
    <source>
        <strain evidence="10">Uno11</strain>
    </source>
</reference>
<keyword evidence="10" id="KW-1185">Reference proteome</keyword>
<evidence type="ECO:0000256" key="5">
    <source>
        <dbReference type="ARBA" id="ARBA00023136"/>
    </source>
</evidence>
<evidence type="ECO:0000313" key="9">
    <source>
        <dbReference type="EMBL" id="GCE19094.1"/>
    </source>
</evidence>
<dbReference type="InterPro" id="IPR013783">
    <property type="entry name" value="Ig-like_fold"/>
</dbReference>
<proteinExistence type="predicted"/>
<evidence type="ECO:0000256" key="6">
    <source>
        <dbReference type="SAM" id="Phobius"/>
    </source>
</evidence>
<keyword evidence="2" id="KW-1003">Cell membrane</keyword>
<keyword evidence="5 6" id="KW-0472">Membrane</keyword>
<evidence type="ECO:0000256" key="2">
    <source>
        <dbReference type="ARBA" id="ARBA00022475"/>
    </source>
</evidence>
<dbReference type="Gene3D" id="2.60.40.10">
    <property type="entry name" value="Immunoglobulins"/>
    <property type="match status" value="1"/>
</dbReference>
<dbReference type="Pfam" id="PF05425">
    <property type="entry name" value="CopD"/>
    <property type="match status" value="1"/>
</dbReference>
<comment type="subcellular location">
    <subcellularLocation>
        <location evidence="1">Cell membrane</location>
        <topology evidence="1">Multi-pass membrane protein</topology>
    </subcellularLocation>
</comment>
<dbReference type="GO" id="GO:0006825">
    <property type="term" value="P:copper ion transport"/>
    <property type="evidence" value="ECO:0007669"/>
    <property type="project" value="InterPro"/>
</dbReference>
<organism evidence="9 10">
    <name type="scientific">Dictyobacter kobayashii</name>
    <dbReference type="NCBI Taxonomy" id="2014872"/>
    <lineage>
        <taxon>Bacteria</taxon>
        <taxon>Bacillati</taxon>
        <taxon>Chloroflexota</taxon>
        <taxon>Ktedonobacteria</taxon>
        <taxon>Ktedonobacterales</taxon>
        <taxon>Dictyobacteraceae</taxon>
        <taxon>Dictyobacter</taxon>
    </lineage>
</organism>
<evidence type="ECO:0000256" key="3">
    <source>
        <dbReference type="ARBA" id="ARBA00022692"/>
    </source>
</evidence>
<evidence type="ECO:0000256" key="4">
    <source>
        <dbReference type="ARBA" id="ARBA00022989"/>
    </source>
</evidence>
<protein>
    <recommendedName>
        <fullName evidence="11">YtkA-like domain-containing protein</fullName>
    </recommendedName>
</protein>
<dbReference type="EMBL" id="BIFS01000001">
    <property type="protein sequence ID" value="GCE19094.1"/>
    <property type="molecule type" value="Genomic_DNA"/>
</dbReference>
<dbReference type="InterPro" id="IPR032694">
    <property type="entry name" value="CopC/D"/>
</dbReference>
<feature type="transmembrane region" description="Helical" evidence="6">
    <location>
        <begin position="64"/>
        <end position="86"/>
    </location>
</feature>
<gene>
    <name evidence="9" type="ORF">KDK_28940</name>
</gene>
<feature type="transmembrane region" description="Helical" evidence="6">
    <location>
        <begin position="31"/>
        <end position="52"/>
    </location>
</feature>
<accession>A0A402AJ58</accession>
<feature type="domain" description="YtkA-like" evidence="8">
    <location>
        <begin position="170"/>
        <end position="245"/>
    </location>
</feature>
<feature type="domain" description="Copper resistance protein D" evidence="7">
    <location>
        <begin position="26"/>
        <end position="140"/>
    </location>
</feature>
<keyword evidence="3 6" id="KW-0812">Transmembrane</keyword>
<evidence type="ECO:0000313" key="10">
    <source>
        <dbReference type="Proteomes" id="UP000287188"/>
    </source>
</evidence>
<dbReference type="PANTHER" id="PTHR34820:SF4">
    <property type="entry name" value="INNER MEMBRANE PROTEIN YEBZ"/>
    <property type="match status" value="1"/>
</dbReference>